<keyword evidence="6" id="KW-1185">Reference proteome</keyword>
<keyword evidence="2" id="KW-0238">DNA-binding</keyword>
<dbReference type="STRING" id="913774.A0A0C3HH33"/>
<dbReference type="Proteomes" id="UP000054321">
    <property type="component" value="Unassembled WGS sequence"/>
</dbReference>
<accession>A0A0C3HH33</accession>
<dbReference type="InParanoid" id="A0A0C3HH33"/>
<dbReference type="EMBL" id="KN832874">
    <property type="protein sequence ID" value="KIN02440.1"/>
    <property type="molecule type" value="Genomic_DNA"/>
</dbReference>
<proteinExistence type="predicted"/>
<dbReference type="AlphaFoldDB" id="A0A0C3HH33"/>
<dbReference type="PANTHER" id="PTHR47424:SF3">
    <property type="entry name" value="REGULATORY PROTEIN GAL4"/>
    <property type="match status" value="1"/>
</dbReference>
<evidence type="ECO:0000313" key="5">
    <source>
        <dbReference type="EMBL" id="KIN02440.1"/>
    </source>
</evidence>
<keyword evidence="3" id="KW-0804">Transcription</keyword>
<dbReference type="CDD" id="cd12148">
    <property type="entry name" value="fungal_TF_MHR"/>
    <property type="match status" value="1"/>
</dbReference>
<evidence type="ECO:0000256" key="3">
    <source>
        <dbReference type="ARBA" id="ARBA00023163"/>
    </source>
</evidence>
<gene>
    <name evidence="5" type="ORF">OIDMADRAFT_178392</name>
</gene>
<dbReference type="HOGENOM" id="CLU_1434832_0_0_1"/>
<keyword evidence="1" id="KW-0805">Transcription regulation</keyword>
<name>A0A0C3HH33_OIDMZ</name>
<protein>
    <recommendedName>
        <fullName evidence="7">Transcription factor domain-containing protein</fullName>
    </recommendedName>
</protein>
<sequence length="189" mass="21805">MRFLNSRLLLQRQILLLYVTRECPDRFQRQMMHPCIQRCVMAAHDMISQMQVLSQRNLLHSWWHNSHSVFTALCVMLAFKMLGPQDKAEVGLLDSIDVDQLISQGTELLQSVGEQCHPLASRYLRWFEKLERKLLAPYLGQANNSNSDINDTSIIDERPTSDALMESSEGLLEIENLFFNPGWADPTQN</sequence>
<evidence type="ECO:0000256" key="4">
    <source>
        <dbReference type="ARBA" id="ARBA00023242"/>
    </source>
</evidence>
<dbReference type="InterPro" id="IPR051127">
    <property type="entry name" value="Fungal_SecMet_Regulators"/>
</dbReference>
<organism evidence="5 6">
    <name type="scientific">Oidiodendron maius (strain Zn)</name>
    <dbReference type="NCBI Taxonomy" id="913774"/>
    <lineage>
        <taxon>Eukaryota</taxon>
        <taxon>Fungi</taxon>
        <taxon>Dikarya</taxon>
        <taxon>Ascomycota</taxon>
        <taxon>Pezizomycotina</taxon>
        <taxon>Leotiomycetes</taxon>
        <taxon>Leotiomycetes incertae sedis</taxon>
        <taxon>Myxotrichaceae</taxon>
        <taxon>Oidiodendron</taxon>
    </lineage>
</organism>
<evidence type="ECO:0000256" key="1">
    <source>
        <dbReference type="ARBA" id="ARBA00023015"/>
    </source>
</evidence>
<evidence type="ECO:0000256" key="2">
    <source>
        <dbReference type="ARBA" id="ARBA00023125"/>
    </source>
</evidence>
<keyword evidence="4" id="KW-0539">Nucleus</keyword>
<dbReference type="GO" id="GO:0003677">
    <property type="term" value="F:DNA binding"/>
    <property type="evidence" value="ECO:0007669"/>
    <property type="project" value="UniProtKB-KW"/>
</dbReference>
<reference evidence="6" key="2">
    <citation type="submission" date="2015-01" db="EMBL/GenBank/DDBJ databases">
        <title>Evolutionary Origins and Diversification of the Mycorrhizal Mutualists.</title>
        <authorList>
            <consortium name="DOE Joint Genome Institute"/>
            <consortium name="Mycorrhizal Genomics Consortium"/>
            <person name="Kohler A."/>
            <person name="Kuo A."/>
            <person name="Nagy L.G."/>
            <person name="Floudas D."/>
            <person name="Copeland A."/>
            <person name="Barry K.W."/>
            <person name="Cichocki N."/>
            <person name="Veneault-Fourrey C."/>
            <person name="LaButti K."/>
            <person name="Lindquist E.A."/>
            <person name="Lipzen A."/>
            <person name="Lundell T."/>
            <person name="Morin E."/>
            <person name="Murat C."/>
            <person name="Riley R."/>
            <person name="Ohm R."/>
            <person name="Sun H."/>
            <person name="Tunlid A."/>
            <person name="Henrissat B."/>
            <person name="Grigoriev I.V."/>
            <person name="Hibbett D.S."/>
            <person name="Martin F."/>
        </authorList>
    </citation>
    <scope>NUCLEOTIDE SEQUENCE [LARGE SCALE GENOMIC DNA]</scope>
    <source>
        <strain evidence="6">Zn</strain>
    </source>
</reference>
<evidence type="ECO:0008006" key="7">
    <source>
        <dbReference type="Google" id="ProtNLM"/>
    </source>
</evidence>
<evidence type="ECO:0000313" key="6">
    <source>
        <dbReference type="Proteomes" id="UP000054321"/>
    </source>
</evidence>
<dbReference type="PANTHER" id="PTHR47424">
    <property type="entry name" value="REGULATORY PROTEIN GAL4"/>
    <property type="match status" value="1"/>
</dbReference>
<reference evidence="5 6" key="1">
    <citation type="submission" date="2014-04" db="EMBL/GenBank/DDBJ databases">
        <authorList>
            <consortium name="DOE Joint Genome Institute"/>
            <person name="Kuo A."/>
            <person name="Martino E."/>
            <person name="Perotto S."/>
            <person name="Kohler A."/>
            <person name="Nagy L.G."/>
            <person name="Floudas D."/>
            <person name="Copeland A."/>
            <person name="Barry K.W."/>
            <person name="Cichocki N."/>
            <person name="Veneault-Fourrey C."/>
            <person name="LaButti K."/>
            <person name="Lindquist E.A."/>
            <person name="Lipzen A."/>
            <person name="Lundell T."/>
            <person name="Morin E."/>
            <person name="Murat C."/>
            <person name="Sun H."/>
            <person name="Tunlid A."/>
            <person name="Henrissat B."/>
            <person name="Grigoriev I.V."/>
            <person name="Hibbett D.S."/>
            <person name="Martin F."/>
            <person name="Nordberg H.P."/>
            <person name="Cantor M.N."/>
            <person name="Hua S.X."/>
        </authorList>
    </citation>
    <scope>NUCLEOTIDE SEQUENCE [LARGE SCALE GENOMIC DNA]</scope>
    <source>
        <strain evidence="5 6">Zn</strain>
    </source>
</reference>